<dbReference type="AlphaFoldDB" id="A0A5S9N6L6"/>
<sequence>MDTLTIEAWCKPGADSQSIPVGLMKFTVDEQYHLALEEAEQQLEDSGDSEAFVDVDLMDLDLTTSGECGSLADCQFRVYLGGMDKRGQFHLVGHRSSDGTLVYSNAVMVESLG</sequence>
<reference evidence="1 2" key="1">
    <citation type="submission" date="2019-11" db="EMBL/GenBank/DDBJ databases">
        <authorList>
            <person name="Holert J."/>
        </authorList>
    </citation>
    <scope>NUCLEOTIDE SEQUENCE [LARGE SCALE GENOMIC DNA]</scope>
    <source>
        <strain evidence="1">SB11_3</strain>
    </source>
</reference>
<accession>A0A5S9N6L6</accession>
<dbReference type="EMBL" id="CACSIO010000001">
    <property type="protein sequence ID" value="CAA0085549.1"/>
    <property type="molecule type" value="Genomic_DNA"/>
</dbReference>
<proteinExistence type="predicted"/>
<protein>
    <submittedName>
        <fullName evidence="1">Uncharacterized protein</fullName>
    </submittedName>
</protein>
<organism evidence="1 2">
    <name type="scientific">BD1-7 clade bacterium</name>
    <dbReference type="NCBI Taxonomy" id="2029982"/>
    <lineage>
        <taxon>Bacteria</taxon>
        <taxon>Pseudomonadati</taxon>
        <taxon>Pseudomonadota</taxon>
        <taxon>Gammaproteobacteria</taxon>
        <taxon>Cellvibrionales</taxon>
        <taxon>Spongiibacteraceae</taxon>
        <taxon>BD1-7 clade</taxon>
    </lineage>
</organism>
<name>A0A5S9N6L6_9GAMM</name>
<evidence type="ECO:0000313" key="2">
    <source>
        <dbReference type="Proteomes" id="UP000441399"/>
    </source>
</evidence>
<evidence type="ECO:0000313" key="1">
    <source>
        <dbReference type="EMBL" id="CAA0085549.1"/>
    </source>
</evidence>
<dbReference type="OrthoDB" id="6088841at2"/>
<keyword evidence="2" id="KW-1185">Reference proteome</keyword>
<gene>
    <name evidence="1" type="ORF">OPDIPICF_00833</name>
</gene>
<dbReference type="Proteomes" id="UP000441399">
    <property type="component" value="Unassembled WGS sequence"/>
</dbReference>